<sequence length="172" mass="18218">MQNAHPDARPLLDDLDVTLLELLTEHPRIGVLELSRMVGVTRATVGARMDKLRASGVVTGYGPQLDVVAAGYPVQAMVTLEIAQGDLDTVAALLQEMPGVLEAYSTTGTGDVVVRLAAASNDDLQQSLLVLGQSEAVRRSTSVVVLATIVSARALPLLRRDVPPTRTTPTAR</sequence>
<gene>
    <name evidence="5" type="ORF">HNR15_000053</name>
</gene>
<dbReference type="InterPro" id="IPR036390">
    <property type="entry name" value="WH_DNA-bd_sf"/>
</dbReference>
<dbReference type="PRINTS" id="PR00033">
    <property type="entry name" value="HTHASNC"/>
</dbReference>
<dbReference type="SMART" id="SM00344">
    <property type="entry name" value="HTH_ASNC"/>
    <property type="match status" value="1"/>
</dbReference>
<dbReference type="InterPro" id="IPR019888">
    <property type="entry name" value="Tscrpt_reg_AsnC-like"/>
</dbReference>
<dbReference type="InterPro" id="IPR019887">
    <property type="entry name" value="Tscrpt_reg_AsnC/Lrp_C"/>
</dbReference>
<keyword evidence="3" id="KW-0804">Transcription</keyword>
<evidence type="ECO:0000256" key="3">
    <source>
        <dbReference type="ARBA" id="ARBA00023163"/>
    </source>
</evidence>
<dbReference type="InterPro" id="IPR011008">
    <property type="entry name" value="Dimeric_a/b-barrel"/>
</dbReference>
<dbReference type="Pfam" id="PF13404">
    <property type="entry name" value="HTH_AsnC-type"/>
    <property type="match status" value="1"/>
</dbReference>
<dbReference type="PANTHER" id="PTHR30154">
    <property type="entry name" value="LEUCINE-RESPONSIVE REGULATORY PROTEIN"/>
    <property type="match status" value="1"/>
</dbReference>
<accession>A0A853DEI7</accession>
<comment type="caution">
    <text evidence="5">The sequence shown here is derived from an EMBL/GenBank/DDBJ whole genome shotgun (WGS) entry which is preliminary data.</text>
</comment>
<keyword evidence="2 5" id="KW-0238">DNA-binding</keyword>
<dbReference type="InterPro" id="IPR036388">
    <property type="entry name" value="WH-like_DNA-bd_sf"/>
</dbReference>
<proteinExistence type="predicted"/>
<dbReference type="RefSeq" id="WP_179478115.1">
    <property type="nucleotide sequence ID" value="NZ_JACCFW010000001.1"/>
</dbReference>
<dbReference type="Proteomes" id="UP000571817">
    <property type="component" value="Unassembled WGS sequence"/>
</dbReference>
<reference evidence="5 6" key="1">
    <citation type="submission" date="2020-07" db="EMBL/GenBank/DDBJ databases">
        <title>Sequencing the genomes of 1000 actinobacteria strains.</title>
        <authorList>
            <person name="Klenk H.-P."/>
        </authorList>
    </citation>
    <scope>NUCLEOTIDE SEQUENCE [LARGE SCALE GENOMIC DNA]</scope>
    <source>
        <strain evidence="5 6">DSM 29531</strain>
    </source>
</reference>
<dbReference type="GO" id="GO:0005829">
    <property type="term" value="C:cytosol"/>
    <property type="evidence" value="ECO:0007669"/>
    <property type="project" value="TreeGrafter"/>
</dbReference>
<organism evidence="5 6">
    <name type="scientific">Allobranchiibius huperziae</name>
    <dbReference type="NCBI Taxonomy" id="1874116"/>
    <lineage>
        <taxon>Bacteria</taxon>
        <taxon>Bacillati</taxon>
        <taxon>Actinomycetota</taxon>
        <taxon>Actinomycetes</taxon>
        <taxon>Micrococcales</taxon>
        <taxon>Dermacoccaceae</taxon>
        <taxon>Allobranchiibius</taxon>
    </lineage>
</organism>
<dbReference type="AlphaFoldDB" id="A0A853DEI7"/>
<keyword evidence="6" id="KW-1185">Reference proteome</keyword>
<dbReference type="SUPFAM" id="SSF46785">
    <property type="entry name" value="Winged helix' DNA-binding domain"/>
    <property type="match status" value="1"/>
</dbReference>
<dbReference type="Pfam" id="PF01037">
    <property type="entry name" value="AsnC_trans_reg"/>
    <property type="match status" value="1"/>
</dbReference>
<dbReference type="GO" id="GO:0043565">
    <property type="term" value="F:sequence-specific DNA binding"/>
    <property type="evidence" value="ECO:0007669"/>
    <property type="project" value="InterPro"/>
</dbReference>
<dbReference type="Gene3D" id="3.30.70.920">
    <property type="match status" value="1"/>
</dbReference>
<evidence type="ECO:0000256" key="1">
    <source>
        <dbReference type="ARBA" id="ARBA00023015"/>
    </source>
</evidence>
<evidence type="ECO:0000313" key="5">
    <source>
        <dbReference type="EMBL" id="NYJ73090.1"/>
    </source>
</evidence>
<evidence type="ECO:0000313" key="6">
    <source>
        <dbReference type="Proteomes" id="UP000571817"/>
    </source>
</evidence>
<dbReference type="InterPro" id="IPR000485">
    <property type="entry name" value="AsnC-type_HTH_dom"/>
</dbReference>
<evidence type="ECO:0000256" key="2">
    <source>
        <dbReference type="ARBA" id="ARBA00023125"/>
    </source>
</evidence>
<dbReference type="EMBL" id="JACCFW010000001">
    <property type="protein sequence ID" value="NYJ73090.1"/>
    <property type="molecule type" value="Genomic_DNA"/>
</dbReference>
<name>A0A853DEI7_9MICO</name>
<protein>
    <submittedName>
        <fullName evidence="5">DNA-binding Lrp family transcriptional regulator</fullName>
    </submittedName>
</protein>
<evidence type="ECO:0000259" key="4">
    <source>
        <dbReference type="PROSITE" id="PS50956"/>
    </source>
</evidence>
<feature type="domain" description="HTH asnC-type" evidence="4">
    <location>
        <begin position="12"/>
        <end position="73"/>
    </location>
</feature>
<dbReference type="GO" id="GO:0043200">
    <property type="term" value="P:response to amino acid"/>
    <property type="evidence" value="ECO:0007669"/>
    <property type="project" value="TreeGrafter"/>
</dbReference>
<dbReference type="Gene3D" id="1.10.10.10">
    <property type="entry name" value="Winged helix-like DNA-binding domain superfamily/Winged helix DNA-binding domain"/>
    <property type="match status" value="1"/>
</dbReference>
<keyword evidence="1" id="KW-0805">Transcription regulation</keyword>
<dbReference type="PROSITE" id="PS50956">
    <property type="entry name" value="HTH_ASNC_2"/>
    <property type="match status" value="1"/>
</dbReference>
<dbReference type="PANTHER" id="PTHR30154:SF34">
    <property type="entry name" value="TRANSCRIPTIONAL REGULATOR AZLB"/>
    <property type="match status" value="1"/>
</dbReference>
<dbReference type="SUPFAM" id="SSF54909">
    <property type="entry name" value="Dimeric alpha+beta barrel"/>
    <property type="match status" value="1"/>
</dbReference>